<name>A0A1W1Y5P2_9LACT</name>
<gene>
    <name evidence="10" type="ORF">SAMN04487984_0370</name>
</gene>
<comment type="similarity">
    <text evidence="1 5">Belongs to the MreC family.</text>
</comment>
<dbReference type="PANTHER" id="PTHR34138">
    <property type="entry name" value="CELL SHAPE-DETERMINING PROTEIN MREC"/>
    <property type="match status" value="1"/>
</dbReference>
<sequence>MTLRQFFGNKKLIVILVSVITAFSMISFSIFGQNETPKPVLWVNDVTAIIGRIVSAPTNSLVRFSESINSLVNTYDENKSLKKQVNSLEDLKAQNKMLKSENEELSDLLSLRPSLVGKNIITSTVITRSPDSWIDNLTIDVGSNNGVEKNMSVMTDSGLVGHVSEVSPTSSKVQLLSTENEQVTQVAVSIQLDDQIVHGVISGFDKRNDEIIVTQIPAEAKVKKGDTVTTSGLGGVSPEGLIVGEVVDSKKDNHGLSQKVTIKPAADFIDIRHVIVVMPGDETENTENTNQPQEVTEDGNVATESGEGE</sequence>
<comment type="function">
    <text evidence="5">Involved in formation and maintenance of cell shape.</text>
</comment>
<protein>
    <recommendedName>
        <fullName evidence="2 5">Cell shape-determining protein MreC</fullName>
    </recommendedName>
    <alternativeName>
        <fullName evidence="4 5">Cell shape protein MreC</fullName>
    </alternativeName>
</protein>
<dbReference type="InterPro" id="IPR042175">
    <property type="entry name" value="Cell/Rod_MreC_2"/>
</dbReference>
<feature type="coiled-coil region" evidence="6">
    <location>
        <begin position="71"/>
        <end position="108"/>
    </location>
</feature>
<evidence type="ECO:0000256" key="1">
    <source>
        <dbReference type="ARBA" id="ARBA00009369"/>
    </source>
</evidence>
<dbReference type="PIRSF" id="PIRSF038471">
    <property type="entry name" value="MreC"/>
    <property type="match status" value="1"/>
</dbReference>
<accession>A0A1W1Y5P2</accession>
<feature type="region of interest" description="Disordered" evidence="7">
    <location>
        <begin position="281"/>
        <end position="309"/>
    </location>
</feature>
<evidence type="ECO:0000313" key="10">
    <source>
        <dbReference type="EMBL" id="SMC31463.1"/>
    </source>
</evidence>
<proteinExistence type="inferred from homology"/>
<evidence type="ECO:0000313" key="11">
    <source>
        <dbReference type="Proteomes" id="UP000243884"/>
    </source>
</evidence>
<evidence type="ECO:0000256" key="2">
    <source>
        <dbReference type="ARBA" id="ARBA00013855"/>
    </source>
</evidence>
<evidence type="ECO:0000256" key="6">
    <source>
        <dbReference type="SAM" id="Coils"/>
    </source>
</evidence>
<keyword evidence="8" id="KW-0812">Transmembrane</keyword>
<dbReference type="InterPro" id="IPR055342">
    <property type="entry name" value="MreC_beta-barrel_core"/>
</dbReference>
<dbReference type="Proteomes" id="UP000243884">
    <property type="component" value="Unassembled WGS sequence"/>
</dbReference>
<dbReference type="STRING" id="371602.SAMN04487984_0370"/>
<dbReference type="PANTHER" id="PTHR34138:SF1">
    <property type="entry name" value="CELL SHAPE-DETERMINING PROTEIN MREC"/>
    <property type="match status" value="1"/>
</dbReference>
<dbReference type="GO" id="GO:0005886">
    <property type="term" value="C:plasma membrane"/>
    <property type="evidence" value="ECO:0007669"/>
    <property type="project" value="TreeGrafter"/>
</dbReference>
<evidence type="ECO:0000256" key="4">
    <source>
        <dbReference type="ARBA" id="ARBA00032089"/>
    </source>
</evidence>
<feature type="transmembrane region" description="Helical" evidence="8">
    <location>
        <begin position="12"/>
        <end position="31"/>
    </location>
</feature>
<dbReference type="EMBL" id="FWXK01000002">
    <property type="protein sequence ID" value="SMC31463.1"/>
    <property type="molecule type" value="Genomic_DNA"/>
</dbReference>
<dbReference type="InterPro" id="IPR007221">
    <property type="entry name" value="MreC"/>
</dbReference>
<dbReference type="Pfam" id="PF04085">
    <property type="entry name" value="MreC"/>
    <property type="match status" value="1"/>
</dbReference>
<evidence type="ECO:0000256" key="3">
    <source>
        <dbReference type="ARBA" id="ARBA00022960"/>
    </source>
</evidence>
<keyword evidence="8" id="KW-1133">Transmembrane helix</keyword>
<dbReference type="InterPro" id="IPR042177">
    <property type="entry name" value="Cell/Rod_1"/>
</dbReference>
<dbReference type="AlphaFoldDB" id="A0A1W1Y5P2"/>
<evidence type="ECO:0000259" key="9">
    <source>
        <dbReference type="Pfam" id="PF04085"/>
    </source>
</evidence>
<evidence type="ECO:0000256" key="7">
    <source>
        <dbReference type="SAM" id="MobiDB-lite"/>
    </source>
</evidence>
<keyword evidence="3 5" id="KW-0133">Cell shape</keyword>
<reference evidence="11" key="1">
    <citation type="submission" date="2017-04" db="EMBL/GenBank/DDBJ databases">
        <authorList>
            <person name="Varghese N."/>
            <person name="Submissions S."/>
        </authorList>
    </citation>
    <scope>NUCLEOTIDE SEQUENCE [LARGE SCALE GENOMIC DNA]</scope>
    <source>
        <strain evidence="11">DSM 21500</strain>
    </source>
</reference>
<keyword evidence="8" id="KW-0472">Membrane</keyword>
<evidence type="ECO:0000256" key="8">
    <source>
        <dbReference type="SAM" id="Phobius"/>
    </source>
</evidence>
<dbReference type="GO" id="GO:0008360">
    <property type="term" value="P:regulation of cell shape"/>
    <property type="evidence" value="ECO:0007669"/>
    <property type="project" value="UniProtKB-KW"/>
</dbReference>
<dbReference type="Gene3D" id="2.40.10.350">
    <property type="entry name" value="Rod shape-determining protein MreC, domain 2"/>
    <property type="match status" value="1"/>
</dbReference>
<evidence type="ECO:0000256" key="5">
    <source>
        <dbReference type="PIRNR" id="PIRNR038471"/>
    </source>
</evidence>
<organism evidence="10 11">
    <name type="scientific">Aerococcus suis</name>
    <dbReference type="NCBI Taxonomy" id="371602"/>
    <lineage>
        <taxon>Bacteria</taxon>
        <taxon>Bacillati</taxon>
        <taxon>Bacillota</taxon>
        <taxon>Bacilli</taxon>
        <taxon>Lactobacillales</taxon>
        <taxon>Aerococcaceae</taxon>
        <taxon>Aerococcus</taxon>
    </lineage>
</organism>
<dbReference type="RefSeq" id="WP_234983502.1">
    <property type="nucleotide sequence ID" value="NZ_FWXK01000002.1"/>
</dbReference>
<dbReference type="Gene3D" id="2.40.10.340">
    <property type="entry name" value="Rod shape-determining protein MreC, domain 1"/>
    <property type="match status" value="1"/>
</dbReference>
<feature type="domain" description="Rod shape-determining protein MreC beta-barrel core" evidence="9">
    <location>
        <begin position="125"/>
        <end position="277"/>
    </location>
</feature>
<keyword evidence="11" id="KW-1185">Reference proteome</keyword>
<dbReference type="NCBIfam" id="TIGR00219">
    <property type="entry name" value="mreC"/>
    <property type="match status" value="1"/>
</dbReference>
<keyword evidence="6" id="KW-0175">Coiled coil</keyword>